<accession>A0A5P3VU40</accession>
<comment type="subcellular location">
    <subcellularLocation>
        <location evidence="1">Virion</location>
    </subcellularLocation>
</comment>
<feature type="domain" description="Phage capsid-like C-terminal" evidence="2">
    <location>
        <begin position="75"/>
        <end position="216"/>
    </location>
</feature>
<dbReference type="NCBIfam" id="TIGR01554">
    <property type="entry name" value="major_cap_HK97"/>
    <property type="match status" value="1"/>
</dbReference>
<reference evidence="3 4" key="1">
    <citation type="submission" date="2018-09" db="EMBL/GenBank/DDBJ databases">
        <title>Complete genome sequence of Cupriavidus oxalaticus T2, a bacterium capable of phenol tolerance and degradation.</title>
        <authorList>
            <person name="Yan J."/>
        </authorList>
    </citation>
    <scope>NUCLEOTIDE SEQUENCE [LARGE SCALE GENOMIC DNA]</scope>
    <source>
        <strain evidence="3 4">T2</strain>
        <plasmid evidence="3 4">unnamed1</plasmid>
    </source>
</reference>
<dbReference type="InterPro" id="IPR024455">
    <property type="entry name" value="Phage_capsid"/>
</dbReference>
<dbReference type="AlphaFoldDB" id="A0A5P3VU40"/>
<dbReference type="InterPro" id="IPR054612">
    <property type="entry name" value="Phage_capsid-like_C"/>
</dbReference>
<dbReference type="Pfam" id="PF05065">
    <property type="entry name" value="Phage_capsid"/>
    <property type="match status" value="1"/>
</dbReference>
<evidence type="ECO:0000313" key="3">
    <source>
        <dbReference type="EMBL" id="QEZ48952.1"/>
    </source>
</evidence>
<dbReference type="EMBL" id="CP032520">
    <property type="protein sequence ID" value="QEZ48952.1"/>
    <property type="molecule type" value="Genomic_DNA"/>
</dbReference>
<protein>
    <submittedName>
        <fullName evidence="3">Phage major capsid protein</fullName>
    </submittedName>
</protein>
<evidence type="ECO:0000259" key="2">
    <source>
        <dbReference type="Pfam" id="PF05065"/>
    </source>
</evidence>
<organism evidence="3 4">
    <name type="scientific">Cupriavidus oxalaticus</name>
    <dbReference type="NCBI Taxonomy" id="96344"/>
    <lineage>
        <taxon>Bacteria</taxon>
        <taxon>Pseudomonadati</taxon>
        <taxon>Pseudomonadota</taxon>
        <taxon>Betaproteobacteria</taxon>
        <taxon>Burkholderiales</taxon>
        <taxon>Burkholderiaceae</taxon>
        <taxon>Cupriavidus</taxon>
    </lineage>
</organism>
<name>A0A5P3VU40_9BURK</name>
<sequence>MQIVTNGRASSPVADLIYSYVRAFATGTGENGKGRNVAAKLMKAAQAPANTTTPTWAAELVQDRIAEYIGNLPDSVLAQLLPLSIRVNAGAGIRVPVRTDNTAASFVAENDAIPVLAGAFGEANLRDRKLGVIVPFTMELAAAPGAAPLVKAIAAESISAGGDLVLLSDDAGTDAAPAGLFAGVTPIAGSDSASTDIAALVAAVPNAIKPVFVMTDVQAVGAGSANLLQGGVIGRAAVIVSGHMPVGSIGYLDAQDLVFSVTDGLEIEQTDQATVHMESDALPIIDGAGAVAAPVTSLFQVGAIAVRTLWPVSWVLRRANRVALLTGAAW</sequence>
<evidence type="ECO:0000256" key="1">
    <source>
        <dbReference type="ARBA" id="ARBA00004328"/>
    </source>
</evidence>
<proteinExistence type="predicted"/>
<dbReference type="SUPFAM" id="SSF56563">
    <property type="entry name" value="Major capsid protein gp5"/>
    <property type="match status" value="1"/>
</dbReference>
<evidence type="ECO:0000313" key="4">
    <source>
        <dbReference type="Proteomes" id="UP000325743"/>
    </source>
</evidence>
<dbReference type="RefSeq" id="WP_151073186.1">
    <property type="nucleotide sequence ID" value="NZ_CP032520.1"/>
</dbReference>
<keyword evidence="3" id="KW-0614">Plasmid</keyword>
<dbReference type="Proteomes" id="UP000325743">
    <property type="component" value="Plasmid unnamed1"/>
</dbReference>
<gene>
    <name evidence="3" type="ORF">D2917_32340</name>
</gene>
<geneLocation type="plasmid" evidence="3">
    <name>unnamed1</name>
</geneLocation>